<dbReference type="Proteomes" id="UP001058074">
    <property type="component" value="Unassembled WGS sequence"/>
</dbReference>
<proteinExistence type="predicted"/>
<sequence>MEKEINFKQYNLSKEVLKAIDLLGYKKPSKVQSEVIPLILNNKDIIAKSQTGSGKTAAFGIPLCERIQWEENKPQALVLTPTRELCVQVKEDISNIGKFKRVKCTAVFGKQPFSIQARELKQRTHVVVGTPGRTLDHIKRETLSLEKIEYLVIDEADEMLNMGFIEQVGEIIDLLPKKRVTLLFSATMPEEILSLCTKYMKNPSNIEIKSQALVTEKIKHRYFEVQENGKLDLLEKILIIDNPETCIMFCRTKDNVEKVCNFLKNRKYPCERLHGGMLQKDRLEVMQSFKRGEFPFLVATDVAARGIDVENITEVINVDIPLEKESYVHRIGRTGRAGKEGLATTFVTPFEDRFFTEIEEYISLKIEKDEEPKEKDVTLALEAFEERLREKPKAKQIKSDALKKDIMKIYLNGGKKKKIRAGDIVGAVCNIQGLTAEDIGIIDIQDNVSYVDILNGKGKIVLNGLRKTTIKGKPLKVQIAKD</sequence>
<comment type="caution">
    <text evidence="1">The sequence shown here is derived from an EMBL/GenBank/DDBJ whole genome shotgun (WGS) entry which is preliminary data.</text>
</comment>
<evidence type="ECO:0000313" key="2">
    <source>
        <dbReference type="Proteomes" id="UP001058074"/>
    </source>
</evidence>
<keyword evidence="1" id="KW-0067">ATP-binding</keyword>
<organism evidence="1 2">
    <name type="scientific">Inconstantimicrobium mannanitabidum</name>
    <dbReference type="NCBI Taxonomy" id="1604901"/>
    <lineage>
        <taxon>Bacteria</taxon>
        <taxon>Bacillati</taxon>
        <taxon>Bacillota</taxon>
        <taxon>Clostridia</taxon>
        <taxon>Eubacteriales</taxon>
        <taxon>Clostridiaceae</taxon>
        <taxon>Inconstantimicrobium</taxon>
    </lineage>
</organism>
<keyword evidence="1" id="KW-0378">Hydrolase</keyword>
<protein>
    <submittedName>
        <fullName evidence="1">ATP-dependent RNA helicase DbpA</fullName>
    </submittedName>
</protein>
<keyword evidence="2" id="KW-1185">Reference proteome</keyword>
<name>A0ACB5R9M9_9CLOT</name>
<gene>
    <name evidence="1" type="primary">dbpA</name>
    <name evidence="1" type="ORF">rsdtw13_09860</name>
</gene>
<keyword evidence="1" id="KW-0347">Helicase</keyword>
<evidence type="ECO:0000313" key="1">
    <source>
        <dbReference type="EMBL" id="GKX65728.1"/>
    </source>
</evidence>
<keyword evidence="1" id="KW-0547">Nucleotide-binding</keyword>
<accession>A0ACB5R9M9</accession>
<reference evidence="1" key="1">
    <citation type="journal article" date="2025" name="Int. J. Syst. Evol. Microbiol.">
        <title>Inconstantimicrobium mannanitabidum sp. nov., a novel member of the family Clostridiaceae isolated from anoxic soil under the treatment of reductive soil disinfestation.</title>
        <authorList>
            <person name="Ueki A."/>
            <person name="Tonouchi A."/>
            <person name="Honma S."/>
            <person name="Kaku N."/>
            <person name="Ueki K."/>
        </authorList>
    </citation>
    <scope>NUCLEOTIDE SEQUENCE</scope>
    <source>
        <strain evidence="1">TW13</strain>
    </source>
</reference>
<dbReference type="EMBL" id="BROD01000001">
    <property type="protein sequence ID" value="GKX65728.1"/>
    <property type="molecule type" value="Genomic_DNA"/>
</dbReference>